<dbReference type="Pfam" id="PF00188">
    <property type="entry name" value="CAP"/>
    <property type="match status" value="1"/>
</dbReference>
<name>A0A6J1ISC1_CUCMA</name>
<comment type="function">
    <text evidence="1">Probably involved in the defense reaction of plants against pathogens.</text>
</comment>
<feature type="signal peptide" evidence="4">
    <location>
        <begin position="1"/>
        <end position="24"/>
    </location>
</feature>
<dbReference type="InterPro" id="IPR002413">
    <property type="entry name" value="V5_allergen-like"/>
</dbReference>
<evidence type="ECO:0000313" key="7">
    <source>
        <dbReference type="RefSeq" id="XP_022977774.1"/>
    </source>
</evidence>
<keyword evidence="6" id="KW-1185">Reference proteome</keyword>
<dbReference type="PRINTS" id="PR00838">
    <property type="entry name" value="V5ALLERGEN"/>
</dbReference>
<dbReference type="Proteomes" id="UP000504608">
    <property type="component" value="Unplaced"/>
</dbReference>
<feature type="compositionally biased region" description="Polar residues" evidence="3">
    <location>
        <begin position="29"/>
        <end position="55"/>
    </location>
</feature>
<feature type="compositionally biased region" description="Pro residues" evidence="3">
    <location>
        <begin position="215"/>
        <end position="225"/>
    </location>
</feature>
<dbReference type="PROSITE" id="PS01009">
    <property type="entry name" value="CRISP_1"/>
    <property type="match status" value="1"/>
</dbReference>
<keyword evidence="4" id="KW-0732">Signal</keyword>
<dbReference type="OrthoDB" id="337038at2759"/>
<dbReference type="KEGG" id="cmax:111477975"/>
<dbReference type="InterPro" id="IPR001283">
    <property type="entry name" value="CRISP-related"/>
</dbReference>
<dbReference type="RefSeq" id="XP_022977774.1">
    <property type="nucleotide sequence ID" value="XM_023122006.1"/>
</dbReference>
<keyword evidence="2" id="KW-0568">Pathogenesis-related protein</keyword>
<dbReference type="FunFam" id="3.40.33.10:FF:000004">
    <property type="entry name" value="CAP, cysteine-rich secretory protein, antigen 5"/>
    <property type="match status" value="1"/>
</dbReference>
<evidence type="ECO:0000259" key="5">
    <source>
        <dbReference type="SMART" id="SM00198"/>
    </source>
</evidence>
<evidence type="ECO:0000256" key="1">
    <source>
        <dbReference type="ARBA" id="ARBA00003143"/>
    </source>
</evidence>
<evidence type="ECO:0000256" key="4">
    <source>
        <dbReference type="SAM" id="SignalP"/>
    </source>
</evidence>
<feature type="chain" id="PRO_5026829720" evidence="4">
    <location>
        <begin position="25"/>
        <end position="280"/>
    </location>
</feature>
<protein>
    <submittedName>
        <fullName evidence="7">Pathogenesis-related protein 1-like</fullName>
    </submittedName>
</protein>
<feature type="compositionally biased region" description="Low complexity" evidence="3">
    <location>
        <begin position="226"/>
        <end position="245"/>
    </location>
</feature>
<dbReference type="InterPro" id="IPR035940">
    <property type="entry name" value="CAP_sf"/>
</dbReference>
<organism evidence="6 7">
    <name type="scientific">Cucurbita maxima</name>
    <name type="common">Pumpkin</name>
    <name type="synonym">Winter squash</name>
    <dbReference type="NCBI Taxonomy" id="3661"/>
    <lineage>
        <taxon>Eukaryota</taxon>
        <taxon>Viridiplantae</taxon>
        <taxon>Streptophyta</taxon>
        <taxon>Embryophyta</taxon>
        <taxon>Tracheophyta</taxon>
        <taxon>Spermatophyta</taxon>
        <taxon>Magnoliopsida</taxon>
        <taxon>eudicotyledons</taxon>
        <taxon>Gunneridae</taxon>
        <taxon>Pentapetalae</taxon>
        <taxon>rosids</taxon>
        <taxon>fabids</taxon>
        <taxon>Cucurbitales</taxon>
        <taxon>Cucurbitaceae</taxon>
        <taxon>Cucurbiteae</taxon>
        <taxon>Cucurbita</taxon>
    </lineage>
</organism>
<dbReference type="InterPro" id="IPR018244">
    <property type="entry name" value="Allrgn_V5/Tpx1_CS"/>
</dbReference>
<sequence>MSPPSALPPLFLCIILLFIPIVSPETKISHSSGRNRSTATENPSPENQQSPSDGATANPMLRKHSKPLYAREFLTAHNKVRMNVTHPALSWDRGLARYARRWGTKRTVDCKMVHSYGPYGENLFWGALDHWTPTDAVESWSKERRHYDAQTNSCVEGEMCGHYTQVIWRDTTKLGCTRVRCQSGGVLIICEYDPPGNYVNETPFDTVNASATPPAATPTPTPRPGKPTAAAAAAAGTAGTVTATTNGGGGTVAVDLNSKVPEPSPPSNEQSISPHRKIIG</sequence>
<gene>
    <name evidence="7" type="primary">LOC111477975</name>
</gene>
<evidence type="ECO:0000256" key="2">
    <source>
        <dbReference type="ARBA" id="ARBA00023265"/>
    </source>
</evidence>
<dbReference type="Gene3D" id="3.40.33.10">
    <property type="entry name" value="CAP"/>
    <property type="match status" value="1"/>
</dbReference>
<evidence type="ECO:0000256" key="3">
    <source>
        <dbReference type="SAM" id="MobiDB-lite"/>
    </source>
</evidence>
<feature type="region of interest" description="Disordered" evidence="3">
    <location>
        <begin position="203"/>
        <end position="280"/>
    </location>
</feature>
<dbReference type="AlphaFoldDB" id="A0A6J1ISC1"/>
<keyword evidence="2" id="KW-0611">Plant defense</keyword>
<dbReference type="PANTHER" id="PTHR10334">
    <property type="entry name" value="CYSTEINE-RICH SECRETORY PROTEIN-RELATED"/>
    <property type="match status" value="1"/>
</dbReference>
<feature type="domain" description="SCP" evidence="5">
    <location>
        <begin position="68"/>
        <end position="200"/>
    </location>
</feature>
<dbReference type="SUPFAM" id="SSF55797">
    <property type="entry name" value="PR-1-like"/>
    <property type="match status" value="1"/>
</dbReference>
<reference evidence="7" key="1">
    <citation type="submission" date="2025-08" db="UniProtKB">
        <authorList>
            <consortium name="RefSeq"/>
        </authorList>
    </citation>
    <scope>IDENTIFICATION</scope>
    <source>
        <tissue evidence="7">Young leaves</tissue>
    </source>
</reference>
<accession>A0A6J1ISC1</accession>
<dbReference type="GO" id="GO:0005576">
    <property type="term" value="C:extracellular region"/>
    <property type="evidence" value="ECO:0007669"/>
    <property type="project" value="InterPro"/>
</dbReference>
<dbReference type="CDD" id="cd05381">
    <property type="entry name" value="CAP_PR-1"/>
    <property type="match status" value="1"/>
</dbReference>
<dbReference type="GeneID" id="111477975"/>
<feature type="region of interest" description="Disordered" evidence="3">
    <location>
        <begin position="27"/>
        <end position="60"/>
    </location>
</feature>
<dbReference type="InterPro" id="IPR014044">
    <property type="entry name" value="CAP_dom"/>
</dbReference>
<proteinExistence type="predicted"/>
<evidence type="ECO:0000313" key="6">
    <source>
        <dbReference type="Proteomes" id="UP000504608"/>
    </source>
</evidence>
<dbReference type="PRINTS" id="PR00837">
    <property type="entry name" value="V5TPXLIKE"/>
</dbReference>
<dbReference type="SMART" id="SM00198">
    <property type="entry name" value="SCP"/>
    <property type="match status" value="1"/>
</dbReference>